<dbReference type="AlphaFoldDB" id="A0A066WT16"/>
<proteinExistence type="predicted"/>
<protein>
    <submittedName>
        <fullName evidence="1">Uncharacterized protein</fullName>
    </submittedName>
</protein>
<evidence type="ECO:0000313" key="2">
    <source>
        <dbReference type="Proteomes" id="UP000027238"/>
    </source>
</evidence>
<accession>A0A066WT16</accession>
<comment type="caution">
    <text evidence="1">The sequence shown here is derived from an EMBL/GenBank/DDBJ whole genome shotgun (WGS) entry which is preliminary data.</text>
</comment>
<dbReference type="Proteomes" id="UP000027238">
    <property type="component" value="Unassembled WGS sequence"/>
</dbReference>
<gene>
    <name evidence="1" type="ORF">CSUB01_10862</name>
</gene>
<dbReference type="HOGENOM" id="CLU_1261443_0_0_1"/>
<name>A0A066WT16_COLSU</name>
<evidence type="ECO:0000313" key="1">
    <source>
        <dbReference type="EMBL" id="KDN59772.1"/>
    </source>
</evidence>
<reference evidence="2" key="1">
    <citation type="journal article" date="2014" name="Genome Announc.">
        <title>Draft genome sequence of Colletotrichum sublineola, a destructive pathogen of cultivated sorghum.</title>
        <authorList>
            <person name="Baroncelli R."/>
            <person name="Sanz-Martin J.M."/>
            <person name="Rech G.E."/>
            <person name="Sukno S.A."/>
            <person name="Thon M.R."/>
        </authorList>
    </citation>
    <scope>NUCLEOTIDE SEQUENCE [LARGE SCALE GENOMIC DNA]</scope>
    <source>
        <strain evidence="2">TX430BB</strain>
    </source>
</reference>
<dbReference type="EMBL" id="JMSE01001605">
    <property type="protein sequence ID" value="KDN59772.1"/>
    <property type="molecule type" value="Genomic_DNA"/>
</dbReference>
<sequence>MKAAASLGPSIVARLQAEKEDIVKQLSQVQELRGEQDSMEHLYALHAKTDEKIHTQEDETTKHEKDISTLESMITANGAATEDISEPLRDKIRASHDTWLAQARLKAVVLERRLAETRSEAEGLARMMQYRKTMDEHWSKLARREANAFMAVRMLDGPFCLPITTRDKESGSASLGNASDASLGIRAHRDRYQPIRYHSGWSRGRSYVGNLKNLVRSRA</sequence>
<keyword evidence="2" id="KW-1185">Reference proteome</keyword>
<organism evidence="1 2">
    <name type="scientific">Colletotrichum sublineola</name>
    <name type="common">Sorghum anthracnose fungus</name>
    <dbReference type="NCBI Taxonomy" id="1173701"/>
    <lineage>
        <taxon>Eukaryota</taxon>
        <taxon>Fungi</taxon>
        <taxon>Dikarya</taxon>
        <taxon>Ascomycota</taxon>
        <taxon>Pezizomycotina</taxon>
        <taxon>Sordariomycetes</taxon>
        <taxon>Hypocreomycetidae</taxon>
        <taxon>Glomerellales</taxon>
        <taxon>Glomerellaceae</taxon>
        <taxon>Colletotrichum</taxon>
        <taxon>Colletotrichum graminicola species complex</taxon>
    </lineage>
</organism>